<evidence type="ECO:0000313" key="1">
    <source>
        <dbReference type="EMBL" id="MCI54993.1"/>
    </source>
</evidence>
<keyword evidence="2" id="KW-1185">Reference proteome</keyword>
<comment type="caution">
    <text evidence="1">The sequence shown here is derived from an EMBL/GenBank/DDBJ whole genome shotgun (WGS) entry which is preliminary data.</text>
</comment>
<sequence>MVTDIVCDVATPG</sequence>
<accession>A0A392T1K0</accession>
<dbReference type="Proteomes" id="UP000265520">
    <property type="component" value="Unassembled WGS sequence"/>
</dbReference>
<proteinExistence type="predicted"/>
<name>A0A392T1K0_9FABA</name>
<reference evidence="1 2" key="1">
    <citation type="journal article" date="2018" name="Front. Plant Sci.">
        <title>Red Clover (Trifolium pratense) and Zigzag Clover (T. medium) - A Picture of Genomic Similarities and Differences.</title>
        <authorList>
            <person name="Dluhosova J."/>
            <person name="Istvanek J."/>
            <person name="Nedelnik J."/>
            <person name="Repkova J."/>
        </authorList>
    </citation>
    <scope>NUCLEOTIDE SEQUENCE [LARGE SCALE GENOMIC DNA]</scope>
    <source>
        <strain evidence="2">cv. 10/8</strain>
        <tissue evidence="1">Leaf</tissue>
    </source>
</reference>
<protein>
    <submittedName>
        <fullName evidence="1">Uncharacterized protein</fullName>
    </submittedName>
</protein>
<evidence type="ECO:0000313" key="2">
    <source>
        <dbReference type="Proteomes" id="UP000265520"/>
    </source>
</evidence>
<dbReference type="EMBL" id="LXQA010488778">
    <property type="protein sequence ID" value="MCI54993.1"/>
    <property type="molecule type" value="Genomic_DNA"/>
</dbReference>
<organism evidence="1 2">
    <name type="scientific">Trifolium medium</name>
    <dbReference type="NCBI Taxonomy" id="97028"/>
    <lineage>
        <taxon>Eukaryota</taxon>
        <taxon>Viridiplantae</taxon>
        <taxon>Streptophyta</taxon>
        <taxon>Embryophyta</taxon>
        <taxon>Tracheophyta</taxon>
        <taxon>Spermatophyta</taxon>
        <taxon>Magnoliopsida</taxon>
        <taxon>eudicotyledons</taxon>
        <taxon>Gunneridae</taxon>
        <taxon>Pentapetalae</taxon>
        <taxon>rosids</taxon>
        <taxon>fabids</taxon>
        <taxon>Fabales</taxon>
        <taxon>Fabaceae</taxon>
        <taxon>Papilionoideae</taxon>
        <taxon>50 kb inversion clade</taxon>
        <taxon>NPAAA clade</taxon>
        <taxon>Hologalegina</taxon>
        <taxon>IRL clade</taxon>
        <taxon>Trifolieae</taxon>
        <taxon>Trifolium</taxon>
    </lineage>
</organism>